<feature type="compositionally biased region" description="Low complexity" evidence="1">
    <location>
        <begin position="184"/>
        <end position="193"/>
    </location>
</feature>
<organism evidence="2 3">
    <name type="scientific">Plutella xylostella</name>
    <name type="common">Diamondback moth</name>
    <name type="synonym">Plutella maculipennis</name>
    <dbReference type="NCBI Taxonomy" id="51655"/>
    <lineage>
        <taxon>Eukaryota</taxon>
        <taxon>Metazoa</taxon>
        <taxon>Ecdysozoa</taxon>
        <taxon>Arthropoda</taxon>
        <taxon>Hexapoda</taxon>
        <taxon>Insecta</taxon>
        <taxon>Pterygota</taxon>
        <taxon>Neoptera</taxon>
        <taxon>Endopterygota</taxon>
        <taxon>Lepidoptera</taxon>
        <taxon>Glossata</taxon>
        <taxon>Ditrysia</taxon>
        <taxon>Yponomeutoidea</taxon>
        <taxon>Plutellidae</taxon>
        <taxon>Plutella</taxon>
    </lineage>
</organism>
<feature type="compositionally biased region" description="Basic residues" evidence="1">
    <location>
        <begin position="232"/>
        <end position="246"/>
    </location>
</feature>
<reference evidence="2 3" key="1">
    <citation type="submission" date="2021-06" db="EMBL/GenBank/DDBJ databases">
        <title>A haploid diamondback moth (Plutella xylostella L.) genome assembly resolves 31 chromosomes and identifies a diamide resistance mutation.</title>
        <authorList>
            <person name="Ward C.M."/>
            <person name="Perry K.D."/>
            <person name="Baker G."/>
            <person name="Powis K."/>
            <person name="Heckel D.G."/>
            <person name="Baxter S.W."/>
        </authorList>
    </citation>
    <scope>NUCLEOTIDE SEQUENCE [LARGE SCALE GENOMIC DNA]</scope>
    <source>
        <strain evidence="2 3">LV</strain>
        <tissue evidence="2">Single pupa</tissue>
    </source>
</reference>
<accession>A0ABQ7PQ52</accession>
<gene>
    <name evidence="2" type="ORF">JYU34_022048</name>
</gene>
<evidence type="ECO:0000313" key="2">
    <source>
        <dbReference type="EMBL" id="KAG7295106.1"/>
    </source>
</evidence>
<dbReference type="EMBL" id="JAHIBW010000031">
    <property type="protein sequence ID" value="KAG7295106.1"/>
    <property type="molecule type" value="Genomic_DNA"/>
</dbReference>
<comment type="caution">
    <text evidence="2">The sequence shown here is derived from an EMBL/GenBank/DDBJ whole genome shotgun (WGS) entry which is preliminary data.</text>
</comment>
<feature type="compositionally biased region" description="Basic and acidic residues" evidence="1">
    <location>
        <begin position="247"/>
        <end position="256"/>
    </location>
</feature>
<proteinExistence type="predicted"/>
<dbReference type="Proteomes" id="UP000823941">
    <property type="component" value="Chromosome 31"/>
</dbReference>
<evidence type="ECO:0000313" key="3">
    <source>
        <dbReference type="Proteomes" id="UP000823941"/>
    </source>
</evidence>
<evidence type="ECO:0000256" key="1">
    <source>
        <dbReference type="SAM" id="MobiDB-lite"/>
    </source>
</evidence>
<feature type="region of interest" description="Disordered" evidence="1">
    <location>
        <begin position="165"/>
        <end position="196"/>
    </location>
</feature>
<sequence>MFQADPCRRPQQPESAPLARAHLPGAPAISPRHPRRTPPQRLAVPPARSEHASTSTAHLNDVPPAHPLAGASHASPLRAPQPGLPARLLSAHPSRGFPRASSPRTPAGASRASSLRTHPIRGFPRSSPAHPFRGFPRVISTSRTPLQGLPVRPRPCDLHAPSARLRAPRPRAAPAPPAAPPAACPARSTRTPRGSCSPPLHHTLVLDGPVSCTDSMWSPCTGAGPNGGGGPRRPRNRRRRARPHRAAHADSRERGRPGSSLTRLRFLRRRARLRRLLLRHFPRPFDKQLDIGKI</sequence>
<feature type="compositionally biased region" description="Pro residues" evidence="1">
    <location>
        <begin position="171"/>
        <end position="183"/>
    </location>
</feature>
<keyword evidence="3" id="KW-1185">Reference proteome</keyword>
<name>A0ABQ7PQ52_PLUXY</name>
<protein>
    <submittedName>
        <fullName evidence="2">Uncharacterized protein</fullName>
    </submittedName>
</protein>
<feature type="region of interest" description="Disordered" evidence="1">
    <location>
        <begin position="219"/>
        <end position="260"/>
    </location>
</feature>
<feature type="region of interest" description="Disordered" evidence="1">
    <location>
        <begin position="1"/>
        <end position="134"/>
    </location>
</feature>